<comment type="caution">
    <text evidence="6">The sequence shown here is derived from an EMBL/GenBank/DDBJ whole genome shotgun (WGS) entry which is preliminary data.</text>
</comment>
<evidence type="ECO:0000313" key="6">
    <source>
        <dbReference type="EMBL" id="KAF6362704.1"/>
    </source>
</evidence>
<dbReference type="SUPFAM" id="SSF57546">
    <property type="entry name" value="Crisp domain-like"/>
    <property type="match status" value="1"/>
</dbReference>
<organism evidence="6 7">
    <name type="scientific">Pipistrellus kuhlii</name>
    <name type="common">Kuhl's pipistrelle</name>
    <dbReference type="NCBI Taxonomy" id="59472"/>
    <lineage>
        <taxon>Eukaryota</taxon>
        <taxon>Metazoa</taxon>
        <taxon>Chordata</taxon>
        <taxon>Craniata</taxon>
        <taxon>Vertebrata</taxon>
        <taxon>Euteleostomi</taxon>
        <taxon>Mammalia</taxon>
        <taxon>Eutheria</taxon>
        <taxon>Laurasiatheria</taxon>
        <taxon>Chiroptera</taxon>
        <taxon>Yangochiroptera</taxon>
        <taxon>Vespertilionidae</taxon>
        <taxon>Pipistrellus</taxon>
    </lineage>
</organism>
<feature type="disulfide bond" evidence="3">
    <location>
        <begin position="217"/>
        <end position="235"/>
    </location>
</feature>
<evidence type="ECO:0000256" key="3">
    <source>
        <dbReference type="PROSITE-ProRule" id="PRU01005"/>
    </source>
</evidence>
<dbReference type="InterPro" id="IPR018244">
    <property type="entry name" value="Allrgn_V5/Tpx1_CS"/>
</dbReference>
<gene>
    <name evidence="6" type="ORF">mPipKuh1_003300</name>
</gene>
<dbReference type="InterPro" id="IPR013871">
    <property type="entry name" value="Cysteine_rich_secretory"/>
</dbReference>
<dbReference type="PROSITE" id="PS01009">
    <property type="entry name" value="CRISP_1"/>
    <property type="match status" value="1"/>
</dbReference>
<sequence>MALFPVLLFLAAVLLPFFPANGKESTLAAINTTQKVVQREIVKKHNDVRRSVFPRARNMLKMQWDSKAAANSQKWANKCTFQHSDQNDRKVGKRDCGENIFMSSKPTPWSRVIKTWFNEGINFIYGYGAKRSDIVVGHYTQVVWYSSYLVGCGVAYCPKHQNLKYYYVCHYCPSGNIGVGRSLTPYLKGTPCGSCPNNCDQGLCTNPCEHDNDYSNCHDMMSEMGCKNDFVSEHCKAACNCSKKIY</sequence>
<proteinExistence type="inferred from homology"/>
<dbReference type="InterPro" id="IPR014044">
    <property type="entry name" value="CAP_dom"/>
</dbReference>
<dbReference type="GO" id="GO:0005576">
    <property type="term" value="C:extracellular region"/>
    <property type="evidence" value="ECO:0007669"/>
    <property type="project" value="InterPro"/>
</dbReference>
<dbReference type="AlphaFoldDB" id="A0A7J7YLE2"/>
<dbReference type="SMART" id="SM00198">
    <property type="entry name" value="SCP"/>
    <property type="match status" value="1"/>
</dbReference>
<dbReference type="InterPro" id="IPR003582">
    <property type="entry name" value="ShKT_dom"/>
</dbReference>
<dbReference type="InterPro" id="IPR042076">
    <property type="entry name" value="Crisp-like_dom"/>
</dbReference>
<evidence type="ECO:0000256" key="4">
    <source>
        <dbReference type="SAM" id="SignalP"/>
    </source>
</evidence>
<evidence type="ECO:0000256" key="1">
    <source>
        <dbReference type="ARBA" id="ARBA00009923"/>
    </source>
</evidence>
<dbReference type="Pfam" id="PF00188">
    <property type="entry name" value="CAP"/>
    <property type="match status" value="1"/>
</dbReference>
<dbReference type="CDD" id="cd05383">
    <property type="entry name" value="CAP_CRISP"/>
    <property type="match status" value="1"/>
</dbReference>
<dbReference type="Gene3D" id="1.10.10.740">
    <property type="entry name" value="Crisp domain"/>
    <property type="match status" value="1"/>
</dbReference>
<dbReference type="InterPro" id="IPR034117">
    <property type="entry name" value="SCP_CRISP"/>
</dbReference>
<dbReference type="SUPFAM" id="SSF55797">
    <property type="entry name" value="PR-1-like"/>
    <property type="match status" value="1"/>
</dbReference>
<dbReference type="Gene3D" id="3.40.33.10">
    <property type="entry name" value="CAP"/>
    <property type="match status" value="1"/>
</dbReference>
<keyword evidence="2 3" id="KW-1015">Disulfide bond</keyword>
<keyword evidence="4" id="KW-0732">Signal</keyword>
<feature type="disulfide bond" evidence="3">
    <location>
        <begin position="226"/>
        <end position="239"/>
    </location>
</feature>
<comment type="similarity">
    <text evidence="1">Belongs to the CRISP family.</text>
</comment>
<dbReference type="EMBL" id="JACAGB010000005">
    <property type="protein sequence ID" value="KAF6362704.1"/>
    <property type="molecule type" value="Genomic_DNA"/>
</dbReference>
<feature type="domain" description="ShKT" evidence="5">
    <location>
        <begin position="208"/>
        <end position="241"/>
    </location>
</feature>
<feature type="chain" id="PRO_5029852682" evidence="4">
    <location>
        <begin position="23"/>
        <end position="246"/>
    </location>
</feature>
<dbReference type="InterPro" id="IPR001283">
    <property type="entry name" value="CRISP-related"/>
</dbReference>
<dbReference type="Pfam" id="PF08562">
    <property type="entry name" value="Crisp"/>
    <property type="match status" value="1"/>
</dbReference>
<name>A0A7J7YLE2_PIPKU</name>
<dbReference type="FunFam" id="1.10.10.740:FF:000001">
    <property type="entry name" value="Cysteine-rich secretory protein 2"/>
    <property type="match status" value="1"/>
</dbReference>
<reference evidence="6 7" key="1">
    <citation type="journal article" date="2020" name="Nature">
        <title>Six reference-quality genomes reveal evolution of bat adaptations.</title>
        <authorList>
            <person name="Jebb D."/>
            <person name="Huang Z."/>
            <person name="Pippel M."/>
            <person name="Hughes G.M."/>
            <person name="Lavrichenko K."/>
            <person name="Devanna P."/>
            <person name="Winkler S."/>
            <person name="Jermiin L.S."/>
            <person name="Skirmuntt E.C."/>
            <person name="Katzourakis A."/>
            <person name="Burkitt-Gray L."/>
            <person name="Ray D.A."/>
            <person name="Sullivan K.A.M."/>
            <person name="Roscito J.G."/>
            <person name="Kirilenko B.M."/>
            <person name="Davalos L.M."/>
            <person name="Corthals A.P."/>
            <person name="Power M.L."/>
            <person name="Jones G."/>
            <person name="Ransome R.D."/>
            <person name="Dechmann D.K.N."/>
            <person name="Locatelli A.G."/>
            <person name="Puechmaille S.J."/>
            <person name="Fedrigo O."/>
            <person name="Jarvis E.D."/>
            <person name="Hiller M."/>
            <person name="Vernes S.C."/>
            <person name="Myers E.W."/>
            <person name="Teeling E.C."/>
        </authorList>
    </citation>
    <scope>NUCLEOTIDE SEQUENCE [LARGE SCALE GENOMIC DNA]</scope>
    <source>
        <strain evidence="6">MPipKuh1</strain>
        <tissue evidence="6">Flight muscle</tissue>
    </source>
</reference>
<dbReference type="PROSITE" id="PS01010">
    <property type="entry name" value="CRISP_2"/>
    <property type="match status" value="1"/>
</dbReference>
<dbReference type="FunFam" id="3.40.33.10:FF:000005">
    <property type="entry name" value="Cysteine-rich secretory protein 2"/>
    <property type="match status" value="1"/>
</dbReference>
<dbReference type="PROSITE" id="PS51670">
    <property type="entry name" value="SHKT"/>
    <property type="match status" value="1"/>
</dbReference>
<evidence type="ECO:0000259" key="5">
    <source>
        <dbReference type="PROSITE" id="PS51670"/>
    </source>
</evidence>
<dbReference type="Proteomes" id="UP000558488">
    <property type="component" value="Unassembled WGS sequence"/>
</dbReference>
<dbReference type="OrthoDB" id="737510at2759"/>
<evidence type="ECO:0000256" key="2">
    <source>
        <dbReference type="ARBA" id="ARBA00023157"/>
    </source>
</evidence>
<comment type="caution">
    <text evidence="3">Lacks conserved residue(s) required for the propagation of feature annotation.</text>
</comment>
<feature type="signal peptide" evidence="4">
    <location>
        <begin position="1"/>
        <end position="22"/>
    </location>
</feature>
<dbReference type="InterPro" id="IPR035940">
    <property type="entry name" value="CAP_sf"/>
</dbReference>
<dbReference type="PRINTS" id="PR00837">
    <property type="entry name" value="V5TPXLIKE"/>
</dbReference>
<accession>A0A7J7YLE2</accession>
<evidence type="ECO:0000313" key="7">
    <source>
        <dbReference type="Proteomes" id="UP000558488"/>
    </source>
</evidence>
<protein>
    <submittedName>
        <fullName evidence="6">Cysteine rich secretory protein 3</fullName>
    </submittedName>
</protein>
<dbReference type="PANTHER" id="PTHR10334">
    <property type="entry name" value="CYSTEINE-RICH SECRETORY PROTEIN-RELATED"/>
    <property type="match status" value="1"/>
</dbReference>
<keyword evidence="7" id="KW-1185">Reference proteome</keyword>